<evidence type="ECO:0000313" key="3">
    <source>
        <dbReference type="Proteomes" id="UP000191249"/>
    </source>
</evidence>
<dbReference type="EMBL" id="CP019894">
    <property type="protein sequence ID" value="ARB04472.1"/>
    <property type="molecule type" value="Genomic_DNA"/>
</dbReference>
<dbReference type="GeneID" id="61223492"/>
<proteinExistence type="predicted"/>
<accession>A0AAU8VEZ8</accession>
<name>A0AAU8VEZ8_NEILA</name>
<evidence type="ECO:0000313" key="2">
    <source>
        <dbReference type="EMBL" id="ARB04472.1"/>
    </source>
</evidence>
<evidence type="ECO:0008006" key="4">
    <source>
        <dbReference type="Google" id="ProtNLM"/>
    </source>
</evidence>
<gene>
    <name evidence="2" type="ORF">B2G52_05835</name>
</gene>
<protein>
    <recommendedName>
        <fullName evidence="4">DUF3592 domain-containing protein</fullName>
    </recommendedName>
</protein>
<evidence type="ECO:0000256" key="1">
    <source>
        <dbReference type="SAM" id="Phobius"/>
    </source>
</evidence>
<dbReference type="Proteomes" id="UP000191249">
    <property type="component" value="Chromosome"/>
</dbReference>
<sequence>MGYQVGRICYGTEAEAVNSVMTQVVPTIDKDGVLHYPVFNGRTWTYKQQGQEYPVNPKFPQCDQNEYTNAGREVGISLLGAFVVVWIIRAVLSTLNILKERDEE</sequence>
<dbReference type="RefSeq" id="WP_003714775.1">
    <property type="nucleotide sequence ID" value="NZ_CP019894.1"/>
</dbReference>
<organism evidence="2 3">
    <name type="scientific">Neisseria lactamica</name>
    <dbReference type="NCBI Taxonomy" id="486"/>
    <lineage>
        <taxon>Bacteria</taxon>
        <taxon>Pseudomonadati</taxon>
        <taxon>Pseudomonadota</taxon>
        <taxon>Betaproteobacteria</taxon>
        <taxon>Neisseriales</taxon>
        <taxon>Neisseriaceae</taxon>
        <taxon>Neisseria</taxon>
    </lineage>
</organism>
<feature type="transmembrane region" description="Helical" evidence="1">
    <location>
        <begin position="74"/>
        <end position="98"/>
    </location>
</feature>
<dbReference type="AlphaFoldDB" id="A0AAU8VEZ8"/>
<keyword evidence="1" id="KW-0472">Membrane</keyword>
<keyword evidence="1" id="KW-1133">Transmembrane helix</keyword>
<reference evidence="2 3" key="1">
    <citation type="submission" date="2017-03" db="EMBL/GenBank/DDBJ databases">
        <title>N. lactamica Y92-1009 whole genome sequence.</title>
        <authorList>
            <person name="Pandey A.K."/>
            <person name="Read R.C."/>
        </authorList>
    </citation>
    <scope>NUCLEOTIDE SEQUENCE [LARGE SCALE GENOMIC DNA]</scope>
    <source>
        <strain evidence="2 3">Y92-1009</strain>
    </source>
</reference>
<keyword evidence="1" id="KW-0812">Transmembrane</keyword>